<feature type="transmembrane region" description="Helical" evidence="3">
    <location>
        <begin position="153"/>
        <end position="172"/>
    </location>
</feature>
<evidence type="ECO:0000313" key="5">
    <source>
        <dbReference type="Proteomes" id="UP000242502"/>
    </source>
</evidence>
<dbReference type="GO" id="GO:0016020">
    <property type="term" value="C:membrane"/>
    <property type="evidence" value="ECO:0007669"/>
    <property type="project" value="InterPro"/>
</dbReference>
<evidence type="ECO:0000256" key="1">
    <source>
        <dbReference type="ARBA" id="ARBA00022679"/>
    </source>
</evidence>
<evidence type="ECO:0000313" key="4">
    <source>
        <dbReference type="EMBL" id="ODS23832.1"/>
    </source>
</evidence>
<dbReference type="Proteomes" id="UP000242502">
    <property type="component" value="Unassembled WGS sequence"/>
</dbReference>
<gene>
    <name evidence="4" type="ORF">AB835_06725</name>
</gene>
<feature type="transmembrane region" description="Helical" evidence="3">
    <location>
        <begin position="127"/>
        <end position="147"/>
    </location>
</feature>
<dbReference type="STRING" id="62101.AB835_06725"/>
<comment type="similarity">
    <text evidence="2">Belongs to the CDP-alcohol phosphatidyltransferase class-I family.</text>
</comment>
<dbReference type="PROSITE" id="PS00379">
    <property type="entry name" value="CDP_ALCOHOL_P_TRANSF"/>
    <property type="match status" value="1"/>
</dbReference>
<accession>A0A1D2QQI4</accession>
<evidence type="ECO:0000256" key="3">
    <source>
        <dbReference type="SAM" id="Phobius"/>
    </source>
</evidence>
<dbReference type="InterPro" id="IPR000462">
    <property type="entry name" value="CDP-OH_P_trans"/>
</dbReference>
<keyword evidence="3" id="KW-0812">Transmembrane</keyword>
<dbReference type="Gene3D" id="1.20.120.1760">
    <property type="match status" value="1"/>
</dbReference>
<dbReference type="AlphaFoldDB" id="A0A1D2QQI4"/>
<evidence type="ECO:0000256" key="2">
    <source>
        <dbReference type="RuleBase" id="RU003750"/>
    </source>
</evidence>
<feature type="transmembrane region" description="Helical" evidence="3">
    <location>
        <begin position="12"/>
        <end position="32"/>
    </location>
</feature>
<name>A0A1D2QQI4_9GAMM</name>
<dbReference type="GO" id="GO:0016780">
    <property type="term" value="F:phosphotransferase activity, for other substituted phosphate groups"/>
    <property type="evidence" value="ECO:0007669"/>
    <property type="project" value="InterPro"/>
</dbReference>
<organism evidence="4 5">
    <name type="scientific">Candidatus Endobugula sertula</name>
    <name type="common">Bugula neritina bacterial symbiont</name>
    <dbReference type="NCBI Taxonomy" id="62101"/>
    <lineage>
        <taxon>Bacteria</taxon>
        <taxon>Pseudomonadati</taxon>
        <taxon>Pseudomonadota</taxon>
        <taxon>Gammaproteobacteria</taxon>
        <taxon>Cellvibrionales</taxon>
        <taxon>Cellvibrionaceae</taxon>
        <taxon>Candidatus Endobugula</taxon>
    </lineage>
</organism>
<dbReference type="EMBL" id="MDLC01000019">
    <property type="protein sequence ID" value="ODS23832.1"/>
    <property type="molecule type" value="Genomic_DNA"/>
</dbReference>
<dbReference type="GO" id="GO:0008654">
    <property type="term" value="P:phospholipid biosynthetic process"/>
    <property type="evidence" value="ECO:0007669"/>
    <property type="project" value="InterPro"/>
</dbReference>
<dbReference type="InterPro" id="IPR048254">
    <property type="entry name" value="CDP_ALCOHOL_P_TRANSF_CS"/>
</dbReference>
<feature type="transmembrane region" description="Helical" evidence="3">
    <location>
        <begin position="96"/>
        <end position="115"/>
    </location>
</feature>
<keyword evidence="3" id="KW-1133">Transmembrane helix</keyword>
<proteinExistence type="inferred from homology"/>
<keyword evidence="3" id="KW-0472">Membrane</keyword>
<feature type="transmembrane region" description="Helical" evidence="3">
    <location>
        <begin position="184"/>
        <end position="199"/>
    </location>
</feature>
<dbReference type="InterPro" id="IPR043130">
    <property type="entry name" value="CDP-OH_PTrfase_TM_dom"/>
</dbReference>
<reference evidence="4 5" key="1">
    <citation type="journal article" date="2016" name="Appl. Environ. Microbiol.">
        <title>Lack of Overt Genome Reduction in the Bryostatin-Producing Bryozoan Symbiont "Candidatus Endobugula sertula".</title>
        <authorList>
            <person name="Miller I.J."/>
            <person name="Vanee N."/>
            <person name="Fong S.S."/>
            <person name="Lim-Fong G.E."/>
            <person name="Kwan J.C."/>
        </authorList>
    </citation>
    <scope>NUCLEOTIDE SEQUENCE [LARGE SCALE GENOMIC DNA]</scope>
    <source>
        <strain evidence="4">AB1-4</strain>
    </source>
</reference>
<feature type="transmembrane region" description="Helical" evidence="3">
    <location>
        <begin position="38"/>
        <end position="57"/>
    </location>
</feature>
<dbReference type="Pfam" id="PF01066">
    <property type="entry name" value="CDP-OH_P_transf"/>
    <property type="match status" value="1"/>
</dbReference>
<sequence length="206" mass="23253">MKSDFFIIRLNWVDGITLSGFVLANIAIYCAIHHAFNLALGWLFLSVLADAFDGVLARKFGTERNFGRYLDSFVDCAIYLAAPSFIWYQVGYSQPHHLLVILLFLSSGIIRLAVFNDVGNIKNTDKLSYWGLPVFWSVFLTAAYYSLANVVSTTVLNPILSIVLVIYSLLMLKNATFYKPENKSVMLVVIVTLSTYYFYQRIGVSV</sequence>
<keyword evidence="1 2" id="KW-0808">Transferase</keyword>
<comment type="caution">
    <text evidence="4">The sequence shown here is derived from an EMBL/GenBank/DDBJ whole genome shotgun (WGS) entry which is preliminary data.</text>
</comment>
<protein>
    <recommendedName>
        <fullName evidence="6">CDP-diacylglycerol--serine O-phosphatidyltransferase</fullName>
    </recommendedName>
</protein>
<feature type="transmembrane region" description="Helical" evidence="3">
    <location>
        <begin position="69"/>
        <end position="90"/>
    </location>
</feature>
<evidence type="ECO:0008006" key="6">
    <source>
        <dbReference type="Google" id="ProtNLM"/>
    </source>
</evidence>